<dbReference type="RefSeq" id="XP_030637869.1">
    <property type="nucleotide sequence ID" value="XM_030782009.1"/>
</dbReference>
<keyword evidence="1" id="KW-0238">DNA-binding</keyword>
<dbReference type="AlphaFoldDB" id="A0A6J2W162"/>
<dbReference type="Proteomes" id="UP000504632">
    <property type="component" value="Chromosome 8"/>
</dbReference>
<dbReference type="OrthoDB" id="1919336at2759"/>
<evidence type="ECO:0000313" key="4">
    <source>
        <dbReference type="Proteomes" id="UP000504632"/>
    </source>
</evidence>
<accession>A0A6J2W162</accession>
<dbReference type="InParanoid" id="A0A6J2W162"/>
<dbReference type="SUPFAM" id="SSF47095">
    <property type="entry name" value="HMG-box"/>
    <property type="match status" value="1"/>
</dbReference>
<dbReference type="GeneID" id="115818594"/>
<dbReference type="Gene3D" id="1.10.30.10">
    <property type="entry name" value="High mobility group box domain"/>
    <property type="match status" value="1"/>
</dbReference>
<evidence type="ECO:0000259" key="3">
    <source>
        <dbReference type="PROSITE" id="PS50118"/>
    </source>
</evidence>
<dbReference type="SMART" id="SM00398">
    <property type="entry name" value="HMG"/>
    <property type="match status" value="1"/>
</dbReference>
<dbReference type="Pfam" id="PF00505">
    <property type="entry name" value="HMG_box"/>
    <property type="match status" value="1"/>
</dbReference>
<evidence type="ECO:0000313" key="5">
    <source>
        <dbReference type="RefSeq" id="XP_030637869.1"/>
    </source>
</evidence>
<feature type="region of interest" description="Disordered" evidence="2">
    <location>
        <begin position="84"/>
        <end position="146"/>
    </location>
</feature>
<organism evidence="4 5">
    <name type="scientific">Chanos chanos</name>
    <name type="common">Milkfish</name>
    <name type="synonym">Mugil chanos</name>
    <dbReference type="NCBI Taxonomy" id="29144"/>
    <lineage>
        <taxon>Eukaryota</taxon>
        <taxon>Metazoa</taxon>
        <taxon>Chordata</taxon>
        <taxon>Craniata</taxon>
        <taxon>Vertebrata</taxon>
        <taxon>Euteleostomi</taxon>
        <taxon>Actinopterygii</taxon>
        <taxon>Neopterygii</taxon>
        <taxon>Teleostei</taxon>
        <taxon>Ostariophysi</taxon>
        <taxon>Gonorynchiformes</taxon>
        <taxon>Chanidae</taxon>
        <taxon>Chanos</taxon>
    </lineage>
</organism>
<dbReference type="PROSITE" id="PS50118">
    <property type="entry name" value="HMG_BOX_2"/>
    <property type="match status" value="1"/>
</dbReference>
<keyword evidence="4" id="KW-1185">Reference proteome</keyword>
<feature type="domain" description="HMG box" evidence="3">
    <location>
        <begin position="342"/>
        <end position="391"/>
    </location>
</feature>
<name>A0A6J2W162_CHACN</name>
<dbReference type="CTD" id="388553"/>
<dbReference type="InterPro" id="IPR036910">
    <property type="entry name" value="HMG_box_dom_sf"/>
</dbReference>
<evidence type="ECO:0000256" key="2">
    <source>
        <dbReference type="SAM" id="MobiDB-lite"/>
    </source>
</evidence>
<dbReference type="PANTHER" id="PTHR47658:SF1">
    <property type="entry name" value="MEIOSIS INITIATOR PROTEIN"/>
    <property type="match status" value="1"/>
</dbReference>
<proteinExistence type="predicted"/>
<feature type="DNA-binding region" description="HMG box" evidence="1">
    <location>
        <begin position="342"/>
        <end position="391"/>
    </location>
</feature>
<sequence length="419" mass="46382">MTPAISMRKQTRKKRNQCDWNTSCNSSLKEIAGLLPIAEPENGRGLTKKQTLVHMLQYFDFLQSHIGRLLSCLPPHCLLEVTVRETESESEDPPPSDPSAPSHDLKAKSQYVCGRPRKRSSQAKSKYVCGRPRKRSSHGTGTAENRVSLSQELGGLCCVSAEQTGSEDESPGSEVLDTPPAGRTGVLLLEDCMLGKVYWSSCPDSTPEQMPSLALPLLLEARQDLNLSPSLLTSPARGLSHALFPEGQEELQTLFEEVWVNPKTTGSKGSSVSVNHPDDSLSDSQAVFGRSSSGYLSSQSEGEGSRLEEVTWIPKKQDAPYKISSHLCVHRGSRPHSHPGQKKKCINGFIMFCRMNRRSYLSAHPGTPSTVVTKELARIWHVMSKQERRVYCLKALHFSCQQNRNVRRASLETKGDIED</sequence>
<dbReference type="PANTHER" id="PTHR47658">
    <property type="entry name" value="HIGH MOBILITY GROUP B PROTEIN 12-RELATED"/>
    <property type="match status" value="1"/>
</dbReference>
<dbReference type="InterPro" id="IPR009071">
    <property type="entry name" value="HMG_box_dom"/>
</dbReference>
<gene>
    <name evidence="5" type="primary">meiosin</name>
</gene>
<dbReference type="GO" id="GO:0003677">
    <property type="term" value="F:DNA binding"/>
    <property type="evidence" value="ECO:0007669"/>
    <property type="project" value="UniProtKB-UniRule"/>
</dbReference>
<protein>
    <submittedName>
        <fullName evidence="5">Uncharacterized protein meiosin</fullName>
    </submittedName>
</protein>
<evidence type="ECO:0000256" key="1">
    <source>
        <dbReference type="PROSITE-ProRule" id="PRU00267"/>
    </source>
</evidence>
<dbReference type="GO" id="GO:0005634">
    <property type="term" value="C:nucleus"/>
    <property type="evidence" value="ECO:0007669"/>
    <property type="project" value="UniProtKB-UniRule"/>
</dbReference>
<keyword evidence="1" id="KW-0539">Nucleus</keyword>
<dbReference type="CDD" id="cd21977">
    <property type="entry name" value="HMG-box_BHMG1"/>
    <property type="match status" value="1"/>
</dbReference>
<reference evidence="5" key="1">
    <citation type="submission" date="2025-08" db="UniProtKB">
        <authorList>
            <consortium name="RefSeq"/>
        </authorList>
    </citation>
    <scope>IDENTIFICATION</scope>
</reference>